<dbReference type="EMBL" id="LFWU01000040">
    <property type="protein sequence ID" value="KON33113.1"/>
    <property type="molecule type" value="Genomic_DNA"/>
</dbReference>
<proteinExistence type="inferred from homology"/>
<dbReference type="InterPro" id="IPR036868">
    <property type="entry name" value="TusA-like_sf"/>
</dbReference>
<dbReference type="InterPro" id="IPR001455">
    <property type="entry name" value="TusA-like"/>
</dbReference>
<gene>
    <name evidence="3" type="ORF">AC477_02010</name>
</gene>
<name>A0A0M0BWW3_9ARCH</name>
<protein>
    <recommendedName>
        <fullName evidence="2">UPF0033 domain-containing protein</fullName>
    </recommendedName>
</protein>
<dbReference type="Pfam" id="PF01206">
    <property type="entry name" value="TusA"/>
    <property type="match status" value="1"/>
</dbReference>
<reference evidence="3 4" key="1">
    <citation type="submission" date="2015-06" db="EMBL/GenBank/DDBJ databases">
        <title>New insights into the roles of widespread benthic archaea in carbon and nitrogen cycling.</title>
        <authorList>
            <person name="Lazar C.S."/>
            <person name="Baker B.J."/>
            <person name="Seitz K.W."/>
            <person name="Hyde A.S."/>
            <person name="Dick G.J."/>
            <person name="Hinrichs K.-U."/>
            <person name="Teske A.P."/>
        </authorList>
    </citation>
    <scope>NUCLEOTIDE SEQUENCE [LARGE SCALE GENOMIC DNA]</scope>
    <source>
        <strain evidence="3">SG8-32-1</strain>
    </source>
</reference>
<sequence>MGEKNKPDRNLDCVGLFCPEPVFRTRQEIDKLGIGEILEVIADDPAAEEDIPRLVKRLGLELVEMYKESDEIHFVIKKIK</sequence>
<evidence type="ECO:0000313" key="3">
    <source>
        <dbReference type="EMBL" id="KON33113.1"/>
    </source>
</evidence>
<dbReference type="PANTHER" id="PTHR33279">
    <property type="entry name" value="SULFUR CARRIER PROTEIN YEDF-RELATED"/>
    <property type="match status" value="1"/>
</dbReference>
<dbReference type="Gene3D" id="3.30.110.40">
    <property type="entry name" value="TusA-like domain"/>
    <property type="match status" value="1"/>
</dbReference>
<dbReference type="Proteomes" id="UP000037237">
    <property type="component" value="Unassembled WGS sequence"/>
</dbReference>
<feature type="domain" description="UPF0033" evidence="2">
    <location>
        <begin position="11"/>
        <end position="35"/>
    </location>
</feature>
<evidence type="ECO:0000313" key="4">
    <source>
        <dbReference type="Proteomes" id="UP000037237"/>
    </source>
</evidence>
<organism evidence="3 4">
    <name type="scientific">miscellaneous Crenarchaeota group-1 archaeon SG8-32-1</name>
    <dbReference type="NCBI Taxonomy" id="1685124"/>
    <lineage>
        <taxon>Archaea</taxon>
        <taxon>Candidatus Bathyarchaeota</taxon>
        <taxon>MCG-1</taxon>
    </lineage>
</organism>
<dbReference type="AlphaFoldDB" id="A0A0M0BWW3"/>
<dbReference type="PROSITE" id="PS01148">
    <property type="entry name" value="UPF0033"/>
    <property type="match status" value="1"/>
</dbReference>
<dbReference type="PANTHER" id="PTHR33279:SF6">
    <property type="entry name" value="SULFUR CARRIER PROTEIN YEDF-RELATED"/>
    <property type="match status" value="1"/>
</dbReference>
<comment type="caution">
    <text evidence="3">The sequence shown here is derived from an EMBL/GenBank/DDBJ whole genome shotgun (WGS) entry which is preliminary data.</text>
</comment>
<comment type="similarity">
    <text evidence="1">Belongs to the sulfur carrier protein TusA family.</text>
</comment>
<evidence type="ECO:0000256" key="1">
    <source>
        <dbReference type="ARBA" id="ARBA00008984"/>
    </source>
</evidence>
<accession>A0A0M0BWW3</accession>
<evidence type="ECO:0000259" key="2">
    <source>
        <dbReference type="PROSITE" id="PS01148"/>
    </source>
</evidence>
<dbReference type="SUPFAM" id="SSF64307">
    <property type="entry name" value="SirA-like"/>
    <property type="match status" value="1"/>
</dbReference>
<dbReference type="CDD" id="cd00291">
    <property type="entry name" value="SirA_YedF_YeeD"/>
    <property type="match status" value="1"/>
</dbReference>